<keyword evidence="2" id="KW-1133">Transmembrane helix</keyword>
<dbReference type="Proteomes" id="UP000193411">
    <property type="component" value="Unassembled WGS sequence"/>
</dbReference>
<feature type="region of interest" description="Disordered" evidence="1">
    <location>
        <begin position="1"/>
        <end position="29"/>
    </location>
</feature>
<keyword evidence="4" id="KW-1185">Reference proteome</keyword>
<gene>
    <name evidence="3" type="ORF">BCR44DRAFT_1440592</name>
</gene>
<dbReference type="AlphaFoldDB" id="A0A1Y2HEL5"/>
<evidence type="ECO:0000313" key="3">
    <source>
        <dbReference type="EMBL" id="ORZ32341.1"/>
    </source>
</evidence>
<feature type="region of interest" description="Disordered" evidence="1">
    <location>
        <begin position="48"/>
        <end position="103"/>
    </location>
</feature>
<keyword evidence="2" id="KW-0472">Membrane</keyword>
<organism evidence="3 4">
    <name type="scientific">Catenaria anguillulae PL171</name>
    <dbReference type="NCBI Taxonomy" id="765915"/>
    <lineage>
        <taxon>Eukaryota</taxon>
        <taxon>Fungi</taxon>
        <taxon>Fungi incertae sedis</taxon>
        <taxon>Blastocladiomycota</taxon>
        <taxon>Blastocladiomycetes</taxon>
        <taxon>Blastocladiales</taxon>
        <taxon>Catenariaceae</taxon>
        <taxon>Catenaria</taxon>
    </lineage>
</organism>
<dbReference type="EMBL" id="MCFL01000048">
    <property type="protein sequence ID" value="ORZ32341.1"/>
    <property type="molecule type" value="Genomic_DNA"/>
</dbReference>
<name>A0A1Y2HEL5_9FUNG</name>
<feature type="transmembrane region" description="Helical" evidence="2">
    <location>
        <begin position="32"/>
        <end position="53"/>
    </location>
</feature>
<evidence type="ECO:0000313" key="4">
    <source>
        <dbReference type="Proteomes" id="UP000193411"/>
    </source>
</evidence>
<sequence length="103" mass="11025">MHSSIATSHRLALPPPPPPTAPVDDEGDRDLLLAPAALALFAPPAVLASSSVAPQSETRRHDRSPSDYRLHPQAAGNGNRPRPNPNPPHHWYTTCQCGPHTPP</sequence>
<evidence type="ECO:0000256" key="2">
    <source>
        <dbReference type="SAM" id="Phobius"/>
    </source>
</evidence>
<keyword evidence="2" id="KW-0812">Transmembrane</keyword>
<accession>A0A1Y2HEL5</accession>
<evidence type="ECO:0000256" key="1">
    <source>
        <dbReference type="SAM" id="MobiDB-lite"/>
    </source>
</evidence>
<reference evidence="3 4" key="1">
    <citation type="submission" date="2016-07" db="EMBL/GenBank/DDBJ databases">
        <title>Pervasive Adenine N6-methylation of Active Genes in Fungi.</title>
        <authorList>
            <consortium name="DOE Joint Genome Institute"/>
            <person name="Mondo S.J."/>
            <person name="Dannebaum R.O."/>
            <person name="Kuo R.C."/>
            <person name="Labutti K."/>
            <person name="Haridas S."/>
            <person name="Kuo A."/>
            <person name="Salamov A."/>
            <person name="Ahrendt S.R."/>
            <person name="Lipzen A."/>
            <person name="Sullivan W."/>
            <person name="Andreopoulos W.B."/>
            <person name="Clum A."/>
            <person name="Lindquist E."/>
            <person name="Daum C."/>
            <person name="Ramamoorthy G.K."/>
            <person name="Gryganskyi A."/>
            <person name="Culley D."/>
            <person name="Magnuson J.K."/>
            <person name="James T.Y."/>
            <person name="O'Malley M.A."/>
            <person name="Stajich J.E."/>
            <person name="Spatafora J.W."/>
            <person name="Visel A."/>
            <person name="Grigoriev I.V."/>
        </authorList>
    </citation>
    <scope>NUCLEOTIDE SEQUENCE [LARGE SCALE GENOMIC DNA]</scope>
    <source>
        <strain evidence="3 4">PL171</strain>
    </source>
</reference>
<feature type="compositionally biased region" description="Basic and acidic residues" evidence="1">
    <location>
        <begin position="57"/>
        <end position="70"/>
    </location>
</feature>
<protein>
    <submittedName>
        <fullName evidence="3">Uncharacterized protein</fullName>
    </submittedName>
</protein>
<proteinExistence type="predicted"/>
<comment type="caution">
    <text evidence="3">The sequence shown here is derived from an EMBL/GenBank/DDBJ whole genome shotgun (WGS) entry which is preliminary data.</text>
</comment>